<name>U3ACW4_9RHOB</name>
<evidence type="ECO:0008006" key="3">
    <source>
        <dbReference type="Google" id="ProtNLM"/>
    </source>
</evidence>
<dbReference type="Proteomes" id="UP000016566">
    <property type="component" value="Unassembled WGS sequence"/>
</dbReference>
<dbReference type="OrthoDB" id="5196042at2"/>
<evidence type="ECO:0000313" key="1">
    <source>
        <dbReference type="EMBL" id="GAD55504.1"/>
    </source>
</evidence>
<evidence type="ECO:0000313" key="2">
    <source>
        <dbReference type="Proteomes" id="UP000016566"/>
    </source>
</evidence>
<reference evidence="1" key="1">
    <citation type="journal article" date="2013" name="Genome Announc.">
        <title>Draft Genome Sequence of Loktanella cinnabarina LL-001T, Isolated from Deep-Sea Floor Sediment.</title>
        <authorList>
            <person name="Nishi S."/>
            <person name="Tsubouchi T."/>
            <person name="Takaki Y."/>
            <person name="Koyanagi R."/>
            <person name="Satoh N."/>
            <person name="Maruyama T."/>
            <person name="Hatada Y."/>
        </authorList>
    </citation>
    <scope>NUCLEOTIDE SEQUENCE [LARGE SCALE GENOMIC DNA]</scope>
    <source>
        <strain evidence="1">LL-001</strain>
    </source>
</reference>
<accession>U3ACW4</accession>
<proteinExistence type="predicted"/>
<dbReference type="AlphaFoldDB" id="U3ACW4"/>
<protein>
    <recommendedName>
        <fullName evidence="3">Ammonia monooxygenase</fullName>
    </recommendedName>
</protein>
<comment type="caution">
    <text evidence="1">The sequence shown here is derived from an EMBL/GenBank/DDBJ whole genome shotgun (WGS) entry which is preliminary data.</text>
</comment>
<dbReference type="EMBL" id="BATB01000015">
    <property type="protein sequence ID" value="GAD55504.1"/>
    <property type="molecule type" value="Genomic_DNA"/>
</dbReference>
<dbReference type="eggNOG" id="ENOG5032ZJM">
    <property type="taxonomic scope" value="Bacteria"/>
</dbReference>
<keyword evidence="2" id="KW-1185">Reference proteome</keyword>
<gene>
    <name evidence="1" type="ORF">MBELCI_1556</name>
</gene>
<dbReference type="STRING" id="1337093.MBELCI_1556"/>
<sequence>MQLGSKLRGLQGGRVGFMCPGCGTMHQVTVEGQGRPRWEWNGDADAPTFSPSVLVTWPDPDAPGANLATCHSFVRDGRIQFLGDCTHALAGQTVDLPDFYPAQKGANP</sequence>
<organism evidence="1 2">
    <name type="scientific">Limimaricola cinnabarinus LL-001</name>
    <dbReference type="NCBI Taxonomy" id="1337093"/>
    <lineage>
        <taxon>Bacteria</taxon>
        <taxon>Pseudomonadati</taxon>
        <taxon>Pseudomonadota</taxon>
        <taxon>Alphaproteobacteria</taxon>
        <taxon>Rhodobacterales</taxon>
        <taxon>Paracoccaceae</taxon>
        <taxon>Limimaricola</taxon>
    </lineage>
</organism>
<dbReference type="InterPro" id="IPR045384">
    <property type="entry name" value="DUF6527"/>
</dbReference>
<dbReference type="Pfam" id="PF20137">
    <property type="entry name" value="BubE"/>
    <property type="match status" value="1"/>
</dbReference>